<dbReference type="EMBL" id="MK861807">
    <property type="protein sequence ID" value="QEX51352.1"/>
    <property type="molecule type" value="mRNA"/>
</dbReference>
<protein>
    <submittedName>
        <fullName evidence="9">Putative transcription factor KAN4 isoform X1</fullName>
    </submittedName>
</protein>
<proteinExistence type="evidence at transcript level"/>
<evidence type="ECO:0000256" key="3">
    <source>
        <dbReference type="ARBA" id="ARBA00022782"/>
    </source>
</evidence>
<feature type="compositionally biased region" description="Polar residues" evidence="7">
    <location>
        <begin position="27"/>
        <end position="46"/>
    </location>
</feature>
<dbReference type="SUPFAM" id="SSF46689">
    <property type="entry name" value="Homeodomain-like"/>
    <property type="match status" value="1"/>
</dbReference>
<evidence type="ECO:0000256" key="6">
    <source>
        <dbReference type="ARBA" id="ARBA00023242"/>
    </source>
</evidence>
<dbReference type="NCBIfam" id="TIGR01557">
    <property type="entry name" value="myb_SHAQKYF"/>
    <property type="match status" value="1"/>
</dbReference>
<dbReference type="Gene3D" id="1.10.10.60">
    <property type="entry name" value="Homeodomain-like"/>
    <property type="match status" value="1"/>
</dbReference>
<sequence length="319" mass="35133">MPTATTVTNFPDLSLQISPPAMPFIADSTSLHGSTRRPLSNTSSTTDETDPSLSLVLEAMSAPLPTTNKHNLSNSQNNGFKRNSRIGHGGKRSGRAPRMRWTTSLHAHFVHAVQHLGGHERATPKSVLELMNVKDLTLAHVKSHLQMYRTVKSTDRGGASTAVQGQGQGQEKGQSEMGLSQRPEVEGGLPFDQKAAGISSYSLSAPTPPTPLPRGPYSLTEATLMRRVPSLTLLRSESFSNKENQKGRWGKEDIRALNSSVQFHEEERDMTNERLISSDTDKLMMKKKMPDLEITLGRQSWQLEHTDSSNVELTLLKCL</sequence>
<dbReference type="InterPro" id="IPR009057">
    <property type="entry name" value="Homeodomain-like_sf"/>
</dbReference>
<accession>A0A5J6NB69</accession>
<evidence type="ECO:0000313" key="9">
    <source>
        <dbReference type="EMBL" id="QEX51352.1"/>
    </source>
</evidence>
<dbReference type="GO" id="GO:0005634">
    <property type="term" value="C:nucleus"/>
    <property type="evidence" value="ECO:0007669"/>
    <property type="project" value="UniProtKB-SubCell"/>
</dbReference>
<evidence type="ECO:0000256" key="2">
    <source>
        <dbReference type="ARBA" id="ARBA00022473"/>
    </source>
</evidence>
<dbReference type="FunFam" id="1.10.10.60:FF:000002">
    <property type="entry name" value="Myb family transcription factor"/>
    <property type="match status" value="1"/>
</dbReference>
<feature type="region of interest" description="Disordered" evidence="7">
    <location>
        <begin position="26"/>
        <end position="50"/>
    </location>
</feature>
<dbReference type="InterPro" id="IPR044847">
    <property type="entry name" value="KAN_fam"/>
</dbReference>
<feature type="compositionally biased region" description="Low complexity" evidence="7">
    <location>
        <begin position="169"/>
        <end position="178"/>
    </location>
</feature>
<dbReference type="GO" id="GO:0000976">
    <property type="term" value="F:transcription cis-regulatory region binding"/>
    <property type="evidence" value="ECO:0007669"/>
    <property type="project" value="InterPro"/>
</dbReference>
<keyword evidence="2" id="KW-0217">Developmental protein</keyword>
<comment type="subcellular location">
    <subcellularLocation>
        <location evidence="1">Nucleus</location>
    </subcellularLocation>
</comment>
<dbReference type="AlphaFoldDB" id="A0A5J6NB69"/>
<keyword evidence="3" id="KW-0221">Differentiation</keyword>
<feature type="domain" description="Myb-like" evidence="8">
    <location>
        <begin position="98"/>
        <end position="149"/>
    </location>
</feature>
<keyword evidence="6" id="KW-0539">Nucleus</keyword>
<dbReference type="GO" id="GO:0006355">
    <property type="term" value="P:regulation of DNA-templated transcription"/>
    <property type="evidence" value="ECO:0007669"/>
    <property type="project" value="InterPro"/>
</dbReference>
<organism evidence="9">
    <name type="scientific">Cymbidium ensifolium</name>
    <name type="common">Orchid</name>
    <name type="synonym">Epidendrum ensifolium</name>
    <dbReference type="NCBI Taxonomy" id="78740"/>
    <lineage>
        <taxon>Eukaryota</taxon>
        <taxon>Viridiplantae</taxon>
        <taxon>Streptophyta</taxon>
        <taxon>Embryophyta</taxon>
        <taxon>Tracheophyta</taxon>
        <taxon>Spermatophyta</taxon>
        <taxon>Magnoliopsida</taxon>
        <taxon>Liliopsida</taxon>
        <taxon>Asparagales</taxon>
        <taxon>Orchidaceae</taxon>
        <taxon>Epidendroideae</taxon>
        <taxon>Cymbidieae</taxon>
        <taxon>Cymbidiinae</taxon>
        <taxon>Cymbidium</taxon>
    </lineage>
</organism>
<feature type="compositionally biased region" description="Basic residues" evidence="7">
    <location>
        <begin position="82"/>
        <end position="96"/>
    </location>
</feature>
<keyword evidence="4" id="KW-0805">Transcription regulation</keyword>
<feature type="region of interest" description="Disordered" evidence="7">
    <location>
        <begin position="153"/>
        <end position="189"/>
    </location>
</feature>
<evidence type="ECO:0000256" key="1">
    <source>
        <dbReference type="ARBA" id="ARBA00004123"/>
    </source>
</evidence>
<dbReference type="Pfam" id="PF00249">
    <property type="entry name" value="Myb_DNA-binding"/>
    <property type="match status" value="1"/>
</dbReference>
<keyword evidence="5" id="KW-0804">Transcription</keyword>
<dbReference type="InterPro" id="IPR001005">
    <property type="entry name" value="SANT/Myb"/>
</dbReference>
<reference evidence="9" key="1">
    <citation type="journal article" date="2015" name="PLoS ONE">
        <title>Digital Gene Expression Analysis Based on De Novo Transcriptome Assembly Reveals New Genes Associated with Floral Organ Differentiation of the Orchid Plant Cymbidium ensifolium.</title>
        <authorList>
            <person name="Yang F."/>
            <person name="Zhu G."/>
        </authorList>
    </citation>
    <scope>NUCLEOTIDE SEQUENCE</scope>
</reference>
<dbReference type="InterPro" id="IPR006447">
    <property type="entry name" value="Myb_dom_plants"/>
</dbReference>
<dbReference type="GO" id="GO:0010158">
    <property type="term" value="P:abaxial cell fate specification"/>
    <property type="evidence" value="ECO:0007669"/>
    <property type="project" value="InterPro"/>
</dbReference>
<dbReference type="PANTHER" id="PTHR31496:SF25">
    <property type="entry name" value="TRANSCRIPTION FACTOR KAN3-RELATED"/>
    <property type="match status" value="1"/>
</dbReference>
<feature type="compositionally biased region" description="Polar residues" evidence="7">
    <location>
        <begin position="65"/>
        <end position="81"/>
    </location>
</feature>
<feature type="region of interest" description="Disordered" evidence="7">
    <location>
        <begin position="65"/>
        <end position="96"/>
    </location>
</feature>
<dbReference type="PANTHER" id="PTHR31496">
    <property type="entry name" value="TRANSCRIPTION FACTOR KAN2-RELATED"/>
    <property type="match status" value="1"/>
</dbReference>
<evidence type="ECO:0000259" key="8">
    <source>
        <dbReference type="Pfam" id="PF00249"/>
    </source>
</evidence>
<evidence type="ECO:0000256" key="4">
    <source>
        <dbReference type="ARBA" id="ARBA00023015"/>
    </source>
</evidence>
<name>A0A5J6NB69_CYMEN</name>
<evidence type="ECO:0000256" key="5">
    <source>
        <dbReference type="ARBA" id="ARBA00023163"/>
    </source>
</evidence>
<evidence type="ECO:0000256" key="7">
    <source>
        <dbReference type="SAM" id="MobiDB-lite"/>
    </source>
</evidence>